<accession>A0A8J3DLW5</accession>
<organism evidence="3 4">
    <name type="scientific">Tianweitania populi</name>
    <dbReference type="NCBI Taxonomy" id="1607949"/>
    <lineage>
        <taxon>Bacteria</taxon>
        <taxon>Pseudomonadati</taxon>
        <taxon>Pseudomonadota</taxon>
        <taxon>Alphaproteobacteria</taxon>
        <taxon>Hyphomicrobiales</taxon>
        <taxon>Phyllobacteriaceae</taxon>
        <taxon>Tianweitania</taxon>
    </lineage>
</organism>
<dbReference type="PANTHER" id="PTHR30466">
    <property type="entry name" value="FLAVIN REDUCTASE"/>
    <property type="match status" value="1"/>
</dbReference>
<dbReference type="InterPro" id="IPR050268">
    <property type="entry name" value="NADH-dep_flavin_reductase"/>
</dbReference>
<dbReference type="EMBL" id="BMZQ01000001">
    <property type="protein sequence ID" value="GHD08023.1"/>
    <property type="molecule type" value="Genomic_DNA"/>
</dbReference>
<evidence type="ECO:0000313" key="4">
    <source>
        <dbReference type="Proteomes" id="UP000630142"/>
    </source>
</evidence>
<dbReference type="GO" id="GO:0006208">
    <property type="term" value="P:pyrimidine nucleobase catabolic process"/>
    <property type="evidence" value="ECO:0007669"/>
    <property type="project" value="TreeGrafter"/>
</dbReference>
<protein>
    <submittedName>
        <fullName evidence="3">4-hydroxyphenylacetate 3-monooxygenase</fullName>
    </submittedName>
</protein>
<dbReference type="GO" id="GO:0010181">
    <property type="term" value="F:FMN binding"/>
    <property type="evidence" value="ECO:0007669"/>
    <property type="project" value="InterPro"/>
</dbReference>
<gene>
    <name evidence="3" type="ORF">GCM10016234_07090</name>
</gene>
<dbReference type="SMART" id="SM00903">
    <property type="entry name" value="Flavin_Reduct"/>
    <property type="match status" value="1"/>
</dbReference>
<proteinExistence type="predicted"/>
<reference evidence="3" key="1">
    <citation type="journal article" date="2014" name="Int. J. Syst. Evol. Microbiol.">
        <title>Complete genome sequence of Corynebacterium casei LMG S-19264T (=DSM 44701T), isolated from a smear-ripened cheese.</title>
        <authorList>
            <consortium name="US DOE Joint Genome Institute (JGI-PGF)"/>
            <person name="Walter F."/>
            <person name="Albersmeier A."/>
            <person name="Kalinowski J."/>
            <person name="Ruckert C."/>
        </authorList>
    </citation>
    <scope>NUCLEOTIDE SEQUENCE</scope>
    <source>
        <strain evidence="3">KCTC 42249</strain>
    </source>
</reference>
<evidence type="ECO:0000256" key="1">
    <source>
        <dbReference type="ARBA" id="ARBA00023002"/>
    </source>
</evidence>
<comment type="caution">
    <text evidence="3">The sequence shown here is derived from an EMBL/GenBank/DDBJ whole genome shotgun (WGS) entry which is preliminary data.</text>
</comment>
<dbReference type="Proteomes" id="UP000630142">
    <property type="component" value="Unassembled WGS sequence"/>
</dbReference>
<evidence type="ECO:0000259" key="2">
    <source>
        <dbReference type="SMART" id="SM00903"/>
    </source>
</evidence>
<evidence type="ECO:0000313" key="3">
    <source>
        <dbReference type="EMBL" id="GHD08023.1"/>
    </source>
</evidence>
<dbReference type="SUPFAM" id="SSF50475">
    <property type="entry name" value="FMN-binding split barrel"/>
    <property type="match status" value="1"/>
</dbReference>
<dbReference type="GO" id="GO:0042602">
    <property type="term" value="F:riboflavin reductase (NADPH) activity"/>
    <property type="evidence" value="ECO:0007669"/>
    <property type="project" value="TreeGrafter"/>
</dbReference>
<feature type="domain" description="Flavin reductase like" evidence="2">
    <location>
        <begin position="16"/>
        <end position="163"/>
    </location>
</feature>
<dbReference type="PANTHER" id="PTHR30466:SF1">
    <property type="entry name" value="FMN REDUCTASE (NADH) RUTF"/>
    <property type="match status" value="1"/>
</dbReference>
<keyword evidence="4" id="KW-1185">Reference proteome</keyword>
<dbReference type="InterPro" id="IPR002563">
    <property type="entry name" value="Flavin_Rdtase-like_dom"/>
</dbReference>
<dbReference type="AlphaFoldDB" id="A0A8J3DLW5"/>
<dbReference type="Pfam" id="PF01613">
    <property type="entry name" value="Flavin_Reduct"/>
    <property type="match status" value="1"/>
</dbReference>
<keyword evidence="1" id="KW-0560">Oxidoreductase</keyword>
<sequence>MLKQNKVEPGDYREAMSLFAGAVHVVTTDGAAGRRGTTVIAACSVSDSPPTVLVCLNRASATNDLFVKNDVFALNTLSSEQIDVSHAFSGLTGLSQDERFASAEWDTIETGAPSLIGALATFDCRIIEAKDVATHRILFGKVTGLRVGESREPLIYHGRTYRALG</sequence>
<reference evidence="3" key="2">
    <citation type="submission" date="2020-09" db="EMBL/GenBank/DDBJ databases">
        <authorList>
            <person name="Sun Q."/>
            <person name="Kim S."/>
        </authorList>
    </citation>
    <scope>NUCLEOTIDE SEQUENCE</scope>
    <source>
        <strain evidence="3">KCTC 42249</strain>
    </source>
</reference>
<name>A0A8J3DLW5_9HYPH</name>
<dbReference type="RefSeq" id="WP_189501659.1">
    <property type="nucleotide sequence ID" value="NZ_BMZQ01000001.1"/>
</dbReference>
<dbReference type="InterPro" id="IPR012349">
    <property type="entry name" value="Split_barrel_FMN-bd"/>
</dbReference>
<dbReference type="Gene3D" id="2.30.110.10">
    <property type="entry name" value="Electron Transport, Fmn-binding Protein, Chain A"/>
    <property type="match status" value="1"/>
</dbReference>